<dbReference type="EMBL" id="KV417490">
    <property type="protein sequence ID" value="KZP31335.1"/>
    <property type="molecule type" value="Genomic_DNA"/>
</dbReference>
<dbReference type="OrthoDB" id="2497682at2759"/>
<dbReference type="AlphaFoldDB" id="A0A166U5E3"/>
<evidence type="ECO:0000256" key="1">
    <source>
        <dbReference type="SAM" id="SignalP"/>
    </source>
</evidence>
<name>A0A166U5E3_9AGAM</name>
<accession>A0A166U5E3</accession>
<keyword evidence="3" id="KW-1185">Reference proteome</keyword>
<gene>
    <name evidence="2" type="ORF">FIBSPDRAFT_849827</name>
</gene>
<evidence type="ECO:0000313" key="3">
    <source>
        <dbReference type="Proteomes" id="UP000076532"/>
    </source>
</evidence>
<dbReference type="Proteomes" id="UP000076532">
    <property type="component" value="Unassembled WGS sequence"/>
</dbReference>
<reference evidence="2 3" key="1">
    <citation type="journal article" date="2016" name="Mol. Biol. Evol.">
        <title>Comparative Genomics of Early-Diverging Mushroom-Forming Fungi Provides Insights into the Origins of Lignocellulose Decay Capabilities.</title>
        <authorList>
            <person name="Nagy L.G."/>
            <person name="Riley R."/>
            <person name="Tritt A."/>
            <person name="Adam C."/>
            <person name="Daum C."/>
            <person name="Floudas D."/>
            <person name="Sun H."/>
            <person name="Yadav J.S."/>
            <person name="Pangilinan J."/>
            <person name="Larsson K.H."/>
            <person name="Matsuura K."/>
            <person name="Barry K."/>
            <person name="Labutti K."/>
            <person name="Kuo R."/>
            <person name="Ohm R.A."/>
            <person name="Bhattacharya S.S."/>
            <person name="Shirouzu T."/>
            <person name="Yoshinaga Y."/>
            <person name="Martin F.M."/>
            <person name="Grigoriev I.V."/>
            <person name="Hibbett D.S."/>
        </authorList>
    </citation>
    <scope>NUCLEOTIDE SEQUENCE [LARGE SCALE GENOMIC DNA]</scope>
    <source>
        <strain evidence="2 3">CBS 109695</strain>
    </source>
</reference>
<protein>
    <submittedName>
        <fullName evidence="2">Uncharacterized protein</fullName>
    </submittedName>
</protein>
<organism evidence="2 3">
    <name type="scientific">Athelia psychrophila</name>
    <dbReference type="NCBI Taxonomy" id="1759441"/>
    <lineage>
        <taxon>Eukaryota</taxon>
        <taxon>Fungi</taxon>
        <taxon>Dikarya</taxon>
        <taxon>Basidiomycota</taxon>
        <taxon>Agaricomycotina</taxon>
        <taxon>Agaricomycetes</taxon>
        <taxon>Agaricomycetidae</taxon>
        <taxon>Atheliales</taxon>
        <taxon>Atheliaceae</taxon>
        <taxon>Athelia</taxon>
    </lineage>
</organism>
<feature type="signal peptide" evidence="1">
    <location>
        <begin position="1"/>
        <end position="30"/>
    </location>
</feature>
<proteinExistence type="predicted"/>
<feature type="chain" id="PRO_5007880398" evidence="1">
    <location>
        <begin position="31"/>
        <end position="271"/>
    </location>
</feature>
<sequence length="271" mass="28410">MPSINRSLFVAVQAAALCAFLIASPAPVAAMASPMPMPLPLASSDMNTLYHKPAVKDITHKSTRVKHTAPIASVARRNLAVIIAKRASIAASKSRRAASGSDTDDADYTKMQGLYNQASTHAQNLKSLAAQSSSVPDSSTGNFHQQAAAELTGFHSNVLGLQDILSQLGADKGLANYDRTDDLETLLKNTVNLNKNALSSVDTIVYNLPIVGKTLGPIVYDIKCVVDDVLNFVENTADGLLNGLQPLLQPLLGGLLSTACNTGVAAPSCSD</sequence>
<evidence type="ECO:0000313" key="2">
    <source>
        <dbReference type="EMBL" id="KZP31335.1"/>
    </source>
</evidence>
<keyword evidence="1" id="KW-0732">Signal</keyword>